<dbReference type="KEGG" id="ege:EM595_p0252"/>
<dbReference type="AlphaFoldDB" id="A0A0U5L6A1"/>
<dbReference type="GO" id="GO:0003677">
    <property type="term" value="F:DNA binding"/>
    <property type="evidence" value="ECO:0007669"/>
    <property type="project" value="UniProtKB-UniRule"/>
</dbReference>
<evidence type="ECO:0000256" key="3">
    <source>
        <dbReference type="ARBA" id="ARBA00023163"/>
    </source>
</evidence>
<evidence type="ECO:0000313" key="7">
    <source>
        <dbReference type="Proteomes" id="UP000059419"/>
    </source>
</evidence>
<name>A0A0U5L6A1_9GAMM</name>
<dbReference type="PROSITE" id="PS50977">
    <property type="entry name" value="HTH_TETR_2"/>
    <property type="match status" value="1"/>
</dbReference>
<reference evidence="7" key="1">
    <citation type="submission" date="2015-11" db="EMBL/GenBank/DDBJ databases">
        <authorList>
            <person name="Blom J."/>
        </authorList>
    </citation>
    <scope>NUCLEOTIDE SEQUENCE [LARGE SCALE GENOMIC DNA]</scope>
    <source>
        <plasmid evidence="7">pEM01</plasmid>
    </source>
</reference>
<dbReference type="InterPro" id="IPR009057">
    <property type="entry name" value="Homeodomain-like_sf"/>
</dbReference>
<keyword evidence="3" id="KW-0804">Transcription</keyword>
<dbReference type="RefSeq" id="WP_067436212.1">
    <property type="nucleotide sequence ID" value="NZ_LN907828.1"/>
</dbReference>
<evidence type="ECO:0000256" key="1">
    <source>
        <dbReference type="ARBA" id="ARBA00023015"/>
    </source>
</evidence>
<evidence type="ECO:0000256" key="2">
    <source>
        <dbReference type="ARBA" id="ARBA00023125"/>
    </source>
</evidence>
<dbReference type="SUPFAM" id="SSF48498">
    <property type="entry name" value="Tetracyclin repressor-like, C-terminal domain"/>
    <property type="match status" value="1"/>
</dbReference>
<dbReference type="PANTHER" id="PTHR47506:SF1">
    <property type="entry name" value="HTH-TYPE TRANSCRIPTIONAL REGULATOR YJDC"/>
    <property type="match status" value="1"/>
</dbReference>
<evidence type="ECO:0000313" key="6">
    <source>
        <dbReference type="EMBL" id="CUU25950.1"/>
    </source>
</evidence>
<dbReference type="EMBL" id="LN907828">
    <property type="protein sequence ID" value="CUU25950.1"/>
    <property type="molecule type" value="Genomic_DNA"/>
</dbReference>
<keyword evidence="7" id="KW-1185">Reference proteome</keyword>
<dbReference type="PRINTS" id="PR00455">
    <property type="entry name" value="HTHTETR"/>
</dbReference>
<dbReference type="OrthoDB" id="9809772at2"/>
<protein>
    <submittedName>
        <fullName evidence="6">Transcriptional regulator</fullName>
    </submittedName>
</protein>
<dbReference type="PATRIC" id="fig|1619313.3.peg.3863"/>
<dbReference type="Pfam" id="PF00440">
    <property type="entry name" value="TetR_N"/>
    <property type="match status" value="1"/>
</dbReference>
<dbReference type="InterPro" id="IPR001647">
    <property type="entry name" value="HTH_TetR"/>
</dbReference>
<evidence type="ECO:0000259" key="5">
    <source>
        <dbReference type="PROSITE" id="PS50977"/>
    </source>
</evidence>
<dbReference type="InterPro" id="IPR036271">
    <property type="entry name" value="Tet_transcr_reg_TetR-rel_C_sf"/>
</dbReference>
<dbReference type="PANTHER" id="PTHR47506">
    <property type="entry name" value="TRANSCRIPTIONAL REGULATORY PROTEIN"/>
    <property type="match status" value="1"/>
</dbReference>
<organism evidence="6 7">
    <name type="scientific">Duffyella gerundensis</name>
    <dbReference type="NCBI Taxonomy" id="1619313"/>
    <lineage>
        <taxon>Bacteria</taxon>
        <taxon>Pseudomonadati</taxon>
        <taxon>Pseudomonadota</taxon>
        <taxon>Gammaproteobacteria</taxon>
        <taxon>Enterobacterales</taxon>
        <taxon>Erwiniaceae</taxon>
        <taxon>Duffyella</taxon>
    </lineage>
</organism>
<proteinExistence type="predicted"/>
<accession>A0A0U5L6A1</accession>
<sequence>MSKTSRDEILNAARLNAQAHGYTGLNIRGLAGEVGIKAASIYYHFPSKAELGAAVARRYWEDTARDLEMIREAAGDALSSLGRYPEIFRRSLEAGNRLCMGSFMSAEYDDLPEAVKVEVQTFSDVNIDWLATQLLEANITATQDSKLRAGAIFSAIAGAQLMARSRNDIKLFDELIEGYKLAGLLPSTQN</sequence>
<dbReference type="SUPFAM" id="SSF46689">
    <property type="entry name" value="Homeodomain-like"/>
    <property type="match status" value="1"/>
</dbReference>
<dbReference type="Proteomes" id="UP000059419">
    <property type="component" value="Plasmid pEM01"/>
</dbReference>
<keyword evidence="2 4" id="KW-0238">DNA-binding</keyword>
<gene>
    <name evidence="6" type="ORF">EM595_p0252</name>
</gene>
<keyword evidence="1" id="KW-0805">Transcription regulation</keyword>
<geneLocation type="plasmid" evidence="7">
    <name>pEM01</name>
</geneLocation>
<feature type="DNA-binding region" description="H-T-H motif" evidence="4">
    <location>
        <begin position="26"/>
        <end position="45"/>
    </location>
</feature>
<dbReference type="Gene3D" id="1.10.357.10">
    <property type="entry name" value="Tetracycline Repressor, domain 2"/>
    <property type="match status" value="1"/>
</dbReference>
<evidence type="ECO:0000256" key="4">
    <source>
        <dbReference type="PROSITE-ProRule" id="PRU00335"/>
    </source>
</evidence>
<feature type="domain" description="HTH tetR-type" evidence="5">
    <location>
        <begin position="3"/>
        <end position="63"/>
    </location>
</feature>